<dbReference type="EMBL" id="UINC01004598">
    <property type="protein sequence ID" value="SVA15521.1"/>
    <property type="molecule type" value="Genomic_DNA"/>
</dbReference>
<reference evidence="3" key="1">
    <citation type="submission" date="2018-05" db="EMBL/GenBank/DDBJ databases">
        <authorList>
            <person name="Lanie J.A."/>
            <person name="Ng W.-L."/>
            <person name="Kazmierczak K.M."/>
            <person name="Andrzejewski T.M."/>
            <person name="Davidsen T.M."/>
            <person name="Wayne K.J."/>
            <person name="Tettelin H."/>
            <person name="Glass J.I."/>
            <person name="Rusch D."/>
            <person name="Podicherti R."/>
            <person name="Tsui H.-C.T."/>
            <person name="Winkler M.E."/>
        </authorList>
    </citation>
    <scope>NUCLEOTIDE SEQUENCE</scope>
</reference>
<organism evidence="3">
    <name type="scientific">marine metagenome</name>
    <dbReference type="NCBI Taxonomy" id="408172"/>
    <lineage>
        <taxon>unclassified sequences</taxon>
        <taxon>metagenomes</taxon>
        <taxon>ecological metagenomes</taxon>
    </lineage>
</organism>
<dbReference type="InterPro" id="IPR006328">
    <property type="entry name" value="2-HAD"/>
</dbReference>
<evidence type="ECO:0000313" key="3">
    <source>
        <dbReference type="EMBL" id="SVA15521.1"/>
    </source>
</evidence>
<name>A0A381TJ39_9ZZZZ</name>
<dbReference type="InterPro" id="IPR036412">
    <property type="entry name" value="HAD-like_sf"/>
</dbReference>
<comment type="similarity">
    <text evidence="1">Belongs to the HAD-like hydrolase superfamily. S-2-haloalkanoic acid dehalogenase family.</text>
</comment>
<accession>A0A381TJ39</accession>
<dbReference type="InterPro" id="IPR023214">
    <property type="entry name" value="HAD_sf"/>
</dbReference>
<dbReference type="Pfam" id="PF00702">
    <property type="entry name" value="Hydrolase"/>
    <property type="match status" value="1"/>
</dbReference>
<dbReference type="InterPro" id="IPR051540">
    <property type="entry name" value="S-2-haloacid_dehalogenase"/>
</dbReference>
<dbReference type="AlphaFoldDB" id="A0A381TJ39"/>
<dbReference type="SUPFAM" id="SSF56784">
    <property type="entry name" value="HAD-like"/>
    <property type="match status" value="1"/>
</dbReference>
<dbReference type="Gene3D" id="1.10.150.240">
    <property type="entry name" value="Putative phosphatase, domain 2"/>
    <property type="match status" value="1"/>
</dbReference>
<dbReference type="InterPro" id="IPR006439">
    <property type="entry name" value="HAD-SF_hydro_IA"/>
</dbReference>
<proteinExistence type="inferred from homology"/>
<dbReference type="InterPro" id="IPR023198">
    <property type="entry name" value="PGP-like_dom2"/>
</dbReference>
<dbReference type="GO" id="GO:0019120">
    <property type="term" value="F:hydrolase activity, acting on acid halide bonds, in C-halide compounds"/>
    <property type="evidence" value="ECO:0007669"/>
    <property type="project" value="InterPro"/>
</dbReference>
<dbReference type="PANTHER" id="PTHR43316:SF3">
    <property type="entry name" value="HALOACID DEHALOGENASE, TYPE II (AFU_ORTHOLOGUE AFUA_2G07750)-RELATED"/>
    <property type="match status" value="1"/>
</dbReference>
<dbReference type="PANTHER" id="PTHR43316">
    <property type="entry name" value="HYDROLASE, HALOACID DELAHOGENASE-RELATED"/>
    <property type="match status" value="1"/>
</dbReference>
<dbReference type="SFLD" id="SFLDS00003">
    <property type="entry name" value="Haloacid_Dehalogenase"/>
    <property type="match status" value="1"/>
</dbReference>
<keyword evidence="2" id="KW-0378">Hydrolase</keyword>
<dbReference type="NCBIfam" id="TIGR01493">
    <property type="entry name" value="HAD-SF-IA-v2"/>
    <property type="match status" value="1"/>
</dbReference>
<dbReference type="CDD" id="cd02588">
    <property type="entry name" value="HAD_L2-DEX"/>
    <property type="match status" value="1"/>
</dbReference>
<gene>
    <name evidence="3" type="ORF">METZ01_LOCUS68375</name>
</gene>
<sequence length="236" mass="27092">MPNANLESVTTLTFDIFGTVLDLEGSLVPPLNLLLKNCDAPPTLTGEKVWAQWRLRQRIEQYQDNMLMLGHSGYLTVKRKALMYTLRSLKVDFRPEHLDEFMKAYQLLTPFKDAVDGLIRLSNKYRLVMLSNGEQHYLEHLAKNRIGIDFDSILSAETVSQFKPHPSVYRFAAKTLNLEPQHVMMVAAHSFDILGARHSGFRGAYVNRYDLPYDESDYVPDVITQDFYGLCETLEV</sequence>
<evidence type="ECO:0000256" key="2">
    <source>
        <dbReference type="ARBA" id="ARBA00022801"/>
    </source>
</evidence>
<protein>
    <recommendedName>
        <fullName evidence="4">Haloacid dehalogenase, type II</fullName>
    </recommendedName>
</protein>
<dbReference type="SFLD" id="SFLDG01129">
    <property type="entry name" value="C1.5:_HAD__Beta-PGM__Phosphata"/>
    <property type="match status" value="1"/>
</dbReference>
<dbReference type="PRINTS" id="PR00413">
    <property type="entry name" value="HADHALOGNASE"/>
</dbReference>
<evidence type="ECO:0008006" key="4">
    <source>
        <dbReference type="Google" id="ProtNLM"/>
    </source>
</evidence>
<dbReference type="Gene3D" id="3.40.50.1000">
    <property type="entry name" value="HAD superfamily/HAD-like"/>
    <property type="match status" value="1"/>
</dbReference>
<dbReference type="NCBIfam" id="TIGR01428">
    <property type="entry name" value="HAD_type_II"/>
    <property type="match status" value="1"/>
</dbReference>
<evidence type="ECO:0000256" key="1">
    <source>
        <dbReference type="ARBA" id="ARBA00008106"/>
    </source>
</evidence>